<dbReference type="Proteomes" id="UP001253545">
    <property type="component" value="Unassembled WGS sequence"/>
</dbReference>
<sequence length="177" mass="19608">MKILALAASNSLKSINKDLIKYASSLIPDGDIEFLDINDYEMPIYSIDLEEKQGIPDPASRFLDKIAKVDALLISLAEHNGNYTVAYKNLFDWATRVNQKVYQDKPLVFLSTSPGPGGARSVLSLAVESAHYFAGKVVASLSIPEFFKNFDTDKGLLTNDLLVKQLKDTLSHLQDNK</sequence>
<dbReference type="Pfam" id="PF03358">
    <property type="entry name" value="FMN_red"/>
    <property type="match status" value="1"/>
</dbReference>
<dbReference type="InterPro" id="IPR005025">
    <property type="entry name" value="FMN_Rdtase-like_dom"/>
</dbReference>
<keyword evidence="5" id="KW-1185">Reference proteome</keyword>
<dbReference type="InterPro" id="IPR029039">
    <property type="entry name" value="Flavoprotein-like_sf"/>
</dbReference>
<dbReference type="EMBL" id="JAVRHX010000001">
    <property type="protein sequence ID" value="MDT0593736.1"/>
    <property type="molecule type" value="Genomic_DNA"/>
</dbReference>
<evidence type="ECO:0000256" key="2">
    <source>
        <dbReference type="ARBA" id="ARBA00022643"/>
    </source>
</evidence>
<feature type="domain" description="NADPH-dependent FMN reductase-like" evidence="3">
    <location>
        <begin position="1"/>
        <end position="137"/>
    </location>
</feature>
<keyword evidence="2" id="KW-0285">Flavoprotein</keyword>
<gene>
    <name evidence="4" type="ORF">RM552_02615</name>
</gene>
<reference evidence="4 5" key="1">
    <citation type="submission" date="2023-09" db="EMBL/GenBank/DDBJ databases">
        <authorList>
            <person name="Rey-Velasco X."/>
        </authorList>
    </citation>
    <scope>NUCLEOTIDE SEQUENCE [LARGE SCALE GENOMIC DNA]</scope>
    <source>
        <strain evidence="4 5">P117</strain>
    </source>
</reference>
<proteinExistence type="predicted"/>
<keyword evidence="2" id="KW-0288">FMN</keyword>
<name>A0ABU2ZMU7_9ALTE</name>
<evidence type="ECO:0000313" key="4">
    <source>
        <dbReference type="EMBL" id="MDT0593736.1"/>
    </source>
</evidence>
<dbReference type="PANTHER" id="PTHR30543">
    <property type="entry name" value="CHROMATE REDUCTASE"/>
    <property type="match status" value="1"/>
</dbReference>
<organism evidence="4 5">
    <name type="scientific">Glaciecola petra</name>
    <dbReference type="NCBI Taxonomy" id="3075602"/>
    <lineage>
        <taxon>Bacteria</taxon>
        <taxon>Pseudomonadati</taxon>
        <taxon>Pseudomonadota</taxon>
        <taxon>Gammaproteobacteria</taxon>
        <taxon>Alteromonadales</taxon>
        <taxon>Alteromonadaceae</taxon>
        <taxon>Glaciecola</taxon>
    </lineage>
</organism>
<dbReference type="RefSeq" id="WP_311367239.1">
    <property type="nucleotide sequence ID" value="NZ_JAVRHX010000001.1"/>
</dbReference>
<dbReference type="Gene3D" id="3.40.50.360">
    <property type="match status" value="1"/>
</dbReference>
<dbReference type="GO" id="GO:0016491">
    <property type="term" value="F:oxidoreductase activity"/>
    <property type="evidence" value="ECO:0007669"/>
    <property type="project" value="UniProtKB-KW"/>
</dbReference>
<dbReference type="SUPFAM" id="SSF52218">
    <property type="entry name" value="Flavoproteins"/>
    <property type="match status" value="1"/>
</dbReference>
<dbReference type="InterPro" id="IPR050712">
    <property type="entry name" value="NAD(P)H-dep_reductase"/>
</dbReference>
<evidence type="ECO:0000256" key="1">
    <source>
        <dbReference type="ARBA" id="ARBA00001917"/>
    </source>
</evidence>
<comment type="caution">
    <text evidence="4">The sequence shown here is derived from an EMBL/GenBank/DDBJ whole genome shotgun (WGS) entry which is preliminary data.</text>
</comment>
<keyword evidence="4" id="KW-0560">Oxidoreductase</keyword>
<evidence type="ECO:0000313" key="5">
    <source>
        <dbReference type="Proteomes" id="UP001253545"/>
    </source>
</evidence>
<dbReference type="EC" id="1.-.-.-" evidence="4"/>
<evidence type="ECO:0000259" key="3">
    <source>
        <dbReference type="Pfam" id="PF03358"/>
    </source>
</evidence>
<accession>A0ABU2ZMU7</accession>
<protein>
    <submittedName>
        <fullName evidence="4">NAD(P)H-dependent oxidoreductase</fullName>
        <ecNumber evidence="4">1.-.-.-</ecNumber>
    </submittedName>
</protein>
<dbReference type="PANTHER" id="PTHR30543:SF21">
    <property type="entry name" value="NAD(P)H-DEPENDENT FMN REDUCTASE LOT6"/>
    <property type="match status" value="1"/>
</dbReference>
<comment type="cofactor">
    <cofactor evidence="1">
        <name>FMN</name>
        <dbReference type="ChEBI" id="CHEBI:58210"/>
    </cofactor>
</comment>